<accession>A0A8T1U3D8</accession>
<comment type="caution">
    <text evidence="1">The sequence shown here is derived from an EMBL/GenBank/DDBJ whole genome shotgun (WGS) entry which is preliminary data.</text>
</comment>
<evidence type="ECO:0000313" key="2">
    <source>
        <dbReference type="Proteomes" id="UP000688947"/>
    </source>
</evidence>
<name>A0A8T1U3D8_9STRA</name>
<dbReference type="Proteomes" id="UP000688947">
    <property type="component" value="Unassembled WGS sequence"/>
</dbReference>
<dbReference type="AlphaFoldDB" id="A0A8T1U3D8"/>
<evidence type="ECO:0000313" key="1">
    <source>
        <dbReference type="EMBL" id="KAG6952164.1"/>
    </source>
</evidence>
<gene>
    <name evidence="1" type="ORF">JG687_00013180</name>
</gene>
<reference evidence="1" key="1">
    <citation type="submission" date="2021-01" db="EMBL/GenBank/DDBJ databases">
        <title>Phytophthora aleatoria, a newly-described species from Pinus radiata is distinct from Phytophthora cactorum isolates based on comparative genomics.</title>
        <authorList>
            <person name="Mcdougal R."/>
            <person name="Panda P."/>
            <person name="Williams N."/>
            <person name="Studholme D.J."/>
        </authorList>
    </citation>
    <scope>NUCLEOTIDE SEQUENCE</scope>
    <source>
        <strain evidence="1">NZFS 3830</strain>
    </source>
</reference>
<sequence>MDGNCFGHEIAWLQQEHVNICVINPVFRPFHNRDAQLRAINAGNPLKDYPATTTRRQQPLVWSRLRVSV</sequence>
<proteinExistence type="predicted"/>
<organism evidence="1 2">
    <name type="scientific">Phytophthora cactorum</name>
    <dbReference type="NCBI Taxonomy" id="29920"/>
    <lineage>
        <taxon>Eukaryota</taxon>
        <taxon>Sar</taxon>
        <taxon>Stramenopiles</taxon>
        <taxon>Oomycota</taxon>
        <taxon>Peronosporomycetes</taxon>
        <taxon>Peronosporales</taxon>
        <taxon>Peronosporaceae</taxon>
        <taxon>Phytophthora</taxon>
    </lineage>
</organism>
<protein>
    <submittedName>
        <fullName evidence="1">Uncharacterized protein</fullName>
    </submittedName>
</protein>
<dbReference type="EMBL" id="JAENGZ010000943">
    <property type="protein sequence ID" value="KAG6952164.1"/>
    <property type="molecule type" value="Genomic_DNA"/>
</dbReference>